<feature type="transmembrane region" description="Helical" evidence="9">
    <location>
        <begin position="151"/>
        <end position="171"/>
    </location>
</feature>
<comment type="subcellular location">
    <subcellularLocation>
        <location evidence="1 9">Cell inner membrane</location>
        <topology evidence="1 9">Multi-pass membrane protein</topology>
    </subcellularLocation>
</comment>
<name>A0ABY8Q2H9_9RHOB</name>
<dbReference type="Proteomes" id="UP001230978">
    <property type="component" value="Chromosome"/>
</dbReference>
<dbReference type="InterPro" id="IPR007387">
    <property type="entry name" value="TRAP_DctQ"/>
</dbReference>
<keyword evidence="4 9" id="KW-0997">Cell inner membrane</keyword>
<feature type="domain" description="Tripartite ATP-independent periplasmic transporters DctQ component" evidence="10">
    <location>
        <begin position="33"/>
        <end position="174"/>
    </location>
</feature>
<keyword evidence="6 9" id="KW-1133">Transmembrane helix</keyword>
<evidence type="ECO:0000313" key="12">
    <source>
        <dbReference type="Proteomes" id="UP001230978"/>
    </source>
</evidence>
<evidence type="ECO:0000259" key="10">
    <source>
        <dbReference type="Pfam" id="PF04290"/>
    </source>
</evidence>
<feature type="transmembrane region" description="Helical" evidence="9">
    <location>
        <begin position="21"/>
        <end position="45"/>
    </location>
</feature>
<keyword evidence="7 9" id="KW-0472">Membrane</keyword>
<evidence type="ECO:0000256" key="6">
    <source>
        <dbReference type="ARBA" id="ARBA00022989"/>
    </source>
</evidence>
<evidence type="ECO:0000256" key="2">
    <source>
        <dbReference type="ARBA" id="ARBA00022448"/>
    </source>
</evidence>
<dbReference type="Pfam" id="PF04290">
    <property type="entry name" value="DctQ"/>
    <property type="match status" value="1"/>
</dbReference>
<evidence type="ECO:0000256" key="4">
    <source>
        <dbReference type="ARBA" id="ARBA00022519"/>
    </source>
</evidence>
<evidence type="ECO:0000256" key="9">
    <source>
        <dbReference type="RuleBase" id="RU369079"/>
    </source>
</evidence>
<evidence type="ECO:0000256" key="7">
    <source>
        <dbReference type="ARBA" id="ARBA00023136"/>
    </source>
</evidence>
<proteinExistence type="inferred from homology"/>
<accession>A0ABY8Q2H9</accession>
<organism evidence="11 12">
    <name type="scientific">Fuscovulum ytuae</name>
    <dbReference type="NCBI Taxonomy" id="3042299"/>
    <lineage>
        <taxon>Bacteria</taxon>
        <taxon>Pseudomonadati</taxon>
        <taxon>Pseudomonadota</taxon>
        <taxon>Alphaproteobacteria</taxon>
        <taxon>Rhodobacterales</taxon>
        <taxon>Paracoccaceae</taxon>
        <taxon>Fuscovulum</taxon>
    </lineage>
</organism>
<comment type="subunit">
    <text evidence="9">The complex comprises the extracytoplasmic solute receptor protein and the two transmembrane proteins.</text>
</comment>
<evidence type="ECO:0000256" key="1">
    <source>
        <dbReference type="ARBA" id="ARBA00004429"/>
    </source>
</evidence>
<dbReference type="InterPro" id="IPR055348">
    <property type="entry name" value="DctQ"/>
</dbReference>
<reference evidence="11 12" key="1">
    <citation type="submission" date="2023-04" db="EMBL/GenBank/DDBJ databases">
        <title>YMD61, complete Genome.</title>
        <authorList>
            <person name="Zhang J."/>
        </authorList>
    </citation>
    <scope>NUCLEOTIDE SEQUENCE [LARGE SCALE GENOMIC DNA]</scope>
    <source>
        <strain evidence="11 12">YMD61</strain>
    </source>
</reference>
<keyword evidence="2 9" id="KW-0813">Transport</keyword>
<dbReference type="PANTHER" id="PTHR35011">
    <property type="entry name" value="2,3-DIKETO-L-GULONATE TRAP TRANSPORTER SMALL PERMEASE PROTEIN YIAM"/>
    <property type="match status" value="1"/>
</dbReference>
<feature type="transmembrane region" description="Helical" evidence="9">
    <location>
        <begin position="57"/>
        <end position="74"/>
    </location>
</feature>
<dbReference type="PANTHER" id="PTHR35011:SF11">
    <property type="entry name" value="TRAP TRANSPORTER SMALL PERMEASE PROTEIN"/>
    <property type="match status" value="1"/>
</dbReference>
<protein>
    <recommendedName>
        <fullName evidence="9">TRAP transporter small permease protein</fullName>
    </recommendedName>
</protein>
<dbReference type="RefSeq" id="WP_281463927.1">
    <property type="nucleotide sequence ID" value="NZ_CP124535.1"/>
</dbReference>
<gene>
    <name evidence="11" type="ORF">QF092_10885</name>
</gene>
<evidence type="ECO:0000256" key="8">
    <source>
        <dbReference type="ARBA" id="ARBA00038436"/>
    </source>
</evidence>
<feature type="transmembrane region" description="Helical" evidence="9">
    <location>
        <begin position="95"/>
        <end position="118"/>
    </location>
</feature>
<keyword evidence="12" id="KW-1185">Reference proteome</keyword>
<evidence type="ECO:0000313" key="11">
    <source>
        <dbReference type="EMBL" id="WGV14797.1"/>
    </source>
</evidence>
<sequence>MAALLAICNGLSRLNAAVLTLGRWLGAAFLGVMVIAILVQVFFRYVLDNALPWPEELARFLMLWATGLMIGTAYRRGGFVSIDMLSRLLPRGIAALLGLILTGVAMVVLLKAAAIGWAEVTGFGGRAEMDTLRVPVSLGFDVWMKLPKSTMMASLLVGIWLLIAVNLELLLRQILSLAGRGDALLPIADAVSLGAE</sequence>
<keyword evidence="3" id="KW-1003">Cell membrane</keyword>
<keyword evidence="5 9" id="KW-0812">Transmembrane</keyword>
<comment type="function">
    <text evidence="9">Part of the tripartite ATP-independent periplasmic (TRAP) transport system.</text>
</comment>
<comment type="similarity">
    <text evidence="8 9">Belongs to the TRAP transporter small permease family.</text>
</comment>
<evidence type="ECO:0000256" key="3">
    <source>
        <dbReference type="ARBA" id="ARBA00022475"/>
    </source>
</evidence>
<evidence type="ECO:0000256" key="5">
    <source>
        <dbReference type="ARBA" id="ARBA00022692"/>
    </source>
</evidence>
<dbReference type="EMBL" id="CP124535">
    <property type="protein sequence ID" value="WGV14797.1"/>
    <property type="molecule type" value="Genomic_DNA"/>
</dbReference>